<dbReference type="AlphaFoldDB" id="A0A450YT29"/>
<evidence type="ECO:0000313" key="4">
    <source>
        <dbReference type="EMBL" id="VFK79252.1"/>
    </source>
</evidence>
<feature type="region of interest" description="Disordered" evidence="1">
    <location>
        <begin position="82"/>
        <end position="117"/>
    </location>
</feature>
<proteinExistence type="predicted"/>
<gene>
    <name evidence="4" type="ORF">BECKSD772D_GA0070982_10424</name>
    <name evidence="2" type="ORF">BECKSD772E_GA0070983_10284</name>
    <name evidence="3" type="ORF">BECKSD772F_GA0070984_11931</name>
</gene>
<dbReference type="EMBL" id="CAADFR010000193">
    <property type="protein sequence ID" value="VFK44714.1"/>
    <property type="molecule type" value="Genomic_DNA"/>
</dbReference>
<dbReference type="EMBL" id="CAADFU010000028">
    <property type="protein sequence ID" value="VFK43675.1"/>
    <property type="molecule type" value="Genomic_DNA"/>
</dbReference>
<name>A0A450YT29_9GAMM</name>
<feature type="compositionally biased region" description="Basic and acidic residues" evidence="1">
    <location>
        <begin position="105"/>
        <end position="117"/>
    </location>
</feature>
<feature type="compositionally biased region" description="Basic and acidic residues" evidence="1">
    <location>
        <begin position="82"/>
        <end position="97"/>
    </location>
</feature>
<organism evidence="3">
    <name type="scientific">Candidatus Kentrum sp. SD</name>
    <dbReference type="NCBI Taxonomy" id="2126332"/>
    <lineage>
        <taxon>Bacteria</taxon>
        <taxon>Pseudomonadati</taxon>
        <taxon>Pseudomonadota</taxon>
        <taxon>Gammaproteobacteria</taxon>
        <taxon>Candidatus Kentrum</taxon>
    </lineage>
</organism>
<evidence type="ECO:0000256" key="1">
    <source>
        <dbReference type="SAM" id="MobiDB-lite"/>
    </source>
</evidence>
<evidence type="ECO:0000313" key="2">
    <source>
        <dbReference type="EMBL" id="VFK43675.1"/>
    </source>
</evidence>
<evidence type="ECO:0000313" key="3">
    <source>
        <dbReference type="EMBL" id="VFK44714.1"/>
    </source>
</evidence>
<accession>A0A450YT29</accession>
<dbReference type="EMBL" id="CAADHB010000042">
    <property type="protein sequence ID" value="VFK79252.1"/>
    <property type="molecule type" value="Genomic_DNA"/>
</dbReference>
<sequence>MWRLSIKRVVGAAADSGILRALNRTGVFPVFNLRDNGNRTPLDPSLEAKLSDSITDGSKEELKSEGITLLPLAIALACQKQNDVEKTVHPDSDDKPAGPEAKVSSNDHVEGSHHPGK</sequence>
<protein>
    <submittedName>
        <fullName evidence="3">Uncharacterized protein</fullName>
    </submittedName>
</protein>
<reference evidence="3" key="1">
    <citation type="submission" date="2019-02" db="EMBL/GenBank/DDBJ databases">
        <authorList>
            <person name="Gruber-Vodicka R. H."/>
            <person name="Seah K. B. B."/>
        </authorList>
    </citation>
    <scope>NUCLEOTIDE SEQUENCE</scope>
    <source>
        <strain evidence="4">BECK_S127</strain>
        <strain evidence="2">BECK_S1320</strain>
        <strain evidence="3">BECK_S1321</strain>
    </source>
</reference>